<accession>A0A6J5JWR0</accession>
<reference evidence="1 2" key="1">
    <citation type="submission" date="2020-04" db="EMBL/GenBank/DDBJ databases">
        <authorList>
            <person name="Depoorter E."/>
        </authorList>
    </citation>
    <scope>NUCLEOTIDE SEQUENCE [LARGE SCALE GENOMIC DNA]</scope>
    <source>
        <strain evidence="1 2">BCC0132</strain>
    </source>
</reference>
<name>A0A6J5JWR0_9BURK</name>
<dbReference type="Proteomes" id="UP000494322">
    <property type="component" value="Unassembled WGS sequence"/>
</dbReference>
<dbReference type="AlphaFoldDB" id="A0A6J5JWR0"/>
<organism evidence="1 2">
    <name type="scientific">Burkholderia cenocepacia</name>
    <dbReference type="NCBI Taxonomy" id="95486"/>
    <lineage>
        <taxon>Bacteria</taxon>
        <taxon>Pseudomonadati</taxon>
        <taxon>Pseudomonadota</taxon>
        <taxon>Betaproteobacteria</taxon>
        <taxon>Burkholderiales</taxon>
        <taxon>Burkholderiaceae</taxon>
        <taxon>Burkholderia</taxon>
        <taxon>Burkholderia cepacia complex</taxon>
    </lineage>
</organism>
<gene>
    <name evidence="1" type="ORF">BCO9919_07221</name>
</gene>
<evidence type="ECO:0000313" key="2">
    <source>
        <dbReference type="Proteomes" id="UP000494322"/>
    </source>
</evidence>
<proteinExistence type="predicted"/>
<evidence type="ECO:0000313" key="1">
    <source>
        <dbReference type="EMBL" id="CAB3975870.1"/>
    </source>
</evidence>
<dbReference type="EMBL" id="CABWIK020000094">
    <property type="protein sequence ID" value="CAB3975870.1"/>
    <property type="molecule type" value="Genomic_DNA"/>
</dbReference>
<protein>
    <submittedName>
        <fullName evidence="1">Capsular polysaccharide biosynthesis protein</fullName>
    </submittedName>
</protein>
<sequence length="55" mass="6062">MAIALVALVALVSNAKYESLREPFVFSDLSLFSQLFSHPRLYLPFLSAGQCPTDS</sequence>